<keyword evidence="6" id="KW-1015">Disulfide bond</keyword>
<dbReference type="InterPro" id="IPR050645">
    <property type="entry name" value="Histidine_acid_phosphatase"/>
</dbReference>
<evidence type="ECO:0000256" key="1">
    <source>
        <dbReference type="ARBA" id="ARBA00000032"/>
    </source>
</evidence>
<dbReference type="InterPro" id="IPR000560">
    <property type="entry name" value="His_Pase_clade-2"/>
</dbReference>
<accession>A0A9P0AKX7</accession>
<reference evidence="8" key="1">
    <citation type="submission" date="2021-12" db="EMBL/GenBank/DDBJ databases">
        <authorList>
            <person name="King R."/>
        </authorList>
    </citation>
    <scope>NUCLEOTIDE SEQUENCE</scope>
</reference>
<evidence type="ECO:0000256" key="6">
    <source>
        <dbReference type="ARBA" id="ARBA00023157"/>
    </source>
</evidence>
<dbReference type="Proteomes" id="UP001152759">
    <property type="component" value="Chromosome 8"/>
</dbReference>
<dbReference type="InterPro" id="IPR029033">
    <property type="entry name" value="His_PPase_superfam"/>
</dbReference>
<dbReference type="SUPFAM" id="SSF53254">
    <property type="entry name" value="Phosphoglycerate mutase-like"/>
    <property type="match status" value="2"/>
</dbReference>
<keyword evidence="5" id="KW-0378">Hydrolase</keyword>
<gene>
    <name evidence="8" type="ORF">BEMITA_LOCUS12355</name>
</gene>
<proteinExistence type="inferred from homology"/>
<dbReference type="EC" id="3.1.3.2" evidence="3"/>
<protein>
    <recommendedName>
        <fullName evidence="3">acid phosphatase</fullName>
        <ecNumber evidence="3">3.1.3.2</ecNumber>
    </recommendedName>
</protein>
<dbReference type="CDD" id="cd07061">
    <property type="entry name" value="HP_HAP_like"/>
    <property type="match status" value="1"/>
</dbReference>
<keyword evidence="9" id="KW-1185">Reference proteome</keyword>
<name>A0A9P0AKX7_BEMTA</name>
<evidence type="ECO:0000313" key="8">
    <source>
        <dbReference type="EMBL" id="CAH0394008.1"/>
    </source>
</evidence>
<evidence type="ECO:0000256" key="5">
    <source>
        <dbReference type="ARBA" id="ARBA00022801"/>
    </source>
</evidence>
<evidence type="ECO:0000313" key="9">
    <source>
        <dbReference type="Proteomes" id="UP001152759"/>
    </source>
</evidence>
<dbReference type="Gene3D" id="3.40.50.1240">
    <property type="entry name" value="Phosphoglycerate mutase-like"/>
    <property type="match status" value="2"/>
</dbReference>
<evidence type="ECO:0000256" key="7">
    <source>
        <dbReference type="ARBA" id="ARBA00023180"/>
    </source>
</evidence>
<sequence>MNMKKKANASEMFERRINVYSAHDTTIANLWRGFNVIEKLEFPSYGAALMIELHEIDDKYQVKVHRHGDRAPERSYPLDPYKDKSFWPDGLGALSQRGKIGVHRLGNFLRQRYDGFLSAKYSPSEIFVFSSFYDRCLMSASLVLAGLYPPVGLQLWNPDLKWQPIPIHTVPLPYDDIIRVSKHCPLLSKEEANWQNVTKLKLAENQELLANISKGTGIEMKTISDVYHINDNLKVVEEEGLALPQWAHSIDRERLRSLANIGTFKHFATPAMNKLKSGVLINKILRNMNSKANTREKFERQMNLYSAHDSTIGNIWRGLNVTSDIESLFPSYGAAVMIELHEIDGKYRVKILYKRSHLDDDLIVLKTEGCKESWGKETDAMCDLDIFSSALQHVVIDNFDKACEIPTEHI</sequence>
<dbReference type="AlphaFoldDB" id="A0A9P0AKX7"/>
<evidence type="ECO:0000256" key="4">
    <source>
        <dbReference type="ARBA" id="ARBA00022729"/>
    </source>
</evidence>
<organism evidence="8 9">
    <name type="scientific">Bemisia tabaci</name>
    <name type="common">Sweetpotato whitefly</name>
    <name type="synonym">Aleurodes tabaci</name>
    <dbReference type="NCBI Taxonomy" id="7038"/>
    <lineage>
        <taxon>Eukaryota</taxon>
        <taxon>Metazoa</taxon>
        <taxon>Ecdysozoa</taxon>
        <taxon>Arthropoda</taxon>
        <taxon>Hexapoda</taxon>
        <taxon>Insecta</taxon>
        <taxon>Pterygota</taxon>
        <taxon>Neoptera</taxon>
        <taxon>Paraneoptera</taxon>
        <taxon>Hemiptera</taxon>
        <taxon>Sternorrhyncha</taxon>
        <taxon>Aleyrodoidea</taxon>
        <taxon>Aleyrodidae</taxon>
        <taxon>Aleyrodinae</taxon>
        <taxon>Bemisia</taxon>
    </lineage>
</organism>
<comment type="catalytic activity">
    <reaction evidence="1">
        <text>a phosphate monoester + H2O = an alcohol + phosphate</text>
        <dbReference type="Rhea" id="RHEA:15017"/>
        <dbReference type="ChEBI" id="CHEBI:15377"/>
        <dbReference type="ChEBI" id="CHEBI:30879"/>
        <dbReference type="ChEBI" id="CHEBI:43474"/>
        <dbReference type="ChEBI" id="CHEBI:67140"/>
        <dbReference type="EC" id="3.1.3.2"/>
    </reaction>
</comment>
<keyword evidence="4" id="KW-0732">Signal</keyword>
<dbReference type="EMBL" id="OU963869">
    <property type="protein sequence ID" value="CAH0394008.1"/>
    <property type="molecule type" value="Genomic_DNA"/>
</dbReference>
<evidence type="ECO:0000256" key="2">
    <source>
        <dbReference type="ARBA" id="ARBA00005375"/>
    </source>
</evidence>
<evidence type="ECO:0000256" key="3">
    <source>
        <dbReference type="ARBA" id="ARBA00012646"/>
    </source>
</evidence>
<dbReference type="PANTHER" id="PTHR11567">
    <property type="entry name" value="ACID PHOSPHATASE-RELATED"/>
    <property type="match status" value="1"/>
</dbReference>
<keyword evidence="7" id="KW-0325">Glycoprotein</keyword>
<dbReference type="PANTHER" id="PTHR11567:SF211">
    <property type="entry name" value="PROSTATIC ACID PHOSPHATASE"/>
    <property type="match status" value="1"/>
</dbReference>
<comment type="similarity">
    <text evidence="2">Belongs to the histidine acid phosphatase family.</text>
</comment>
<dbReference type="GO" id="GO:0003993">
    <property type="term" value="F:acid phosphatase activity"/>
    <property type="evidence" value="ECO:0007669"/>
    <property type="project" value="UniProtKB-EC"/>
</dbReference>
<dbReference type="Pfam" id="PF00328">
    <property type="entry name" value="His_Phos_2"/>
    <property type="match status" value="1"/>
</dbReference>